<dbReference type="EMBL" id="LDAU01000044">
    <property type="protein sequence ID" value="KRX09716.1"/>
    <property type="molecule type" value="Genomic_DNA"/>
</dbReference>
<dbReference type="OMA" id="QGNETIC"/>
<proteinExistence type="predicted"/>
<feature type="region of interest" description="Disordered" evidence="1">
    <location>
        <begin position="648"/>
        <end position="680"/>
    </location>
</feature>
<dbReference type="OrthoDB" id="289273at2759"/>
<accession>A0A0V0R5E9</accession>
<dbReference type="AlphaFoldDB" id="A0A0V0R5E9"/>
<name>A0A0V0R5E9_PSEPJ</name>
<reference evidence="2 3" key="1">
    <citation type="journal article" date="2015" name="Sci. Rep.">
        <title>Genome of the facultative scuticociliatosis pathogen Pseudocohnilembus persalinus provides insight into its virulence through horizontal gene transfer.</title>
        <authorList>
            <person name="Xiong J."/>
            <person name="Wang G."/>
            <person name="Cheng J."/>
            <person name="Tian M."/>
            <person name="Pan X."/>
            <person name="Warren A."/>
            <person name="Jiang C."/>
            <person name="Yuan D."/>
            <person name="Miao W."/>
        </authorList>
    </citation>
    <scope>NUCLEOTIDE SEQUENCE [LARGE SCALE GENOMIC DNA]</scope>
    <source>
        <strain evidence="2">36N120E</strain>
    </source>
</reference>
<dbReference type="Proteomes" id="UP000054937">
    <property type="component" value="Unassembled WGS sequence"/>
</dbReference>
<feature type="region of interest" description="Disordered" evidence="1">
    <location>
        <begin position="383"/>
        <end position="405"/>
    </location>
</feature>
<feature type="compositionally biased region" description="Low complexity" evidence="1">
    <location>
        <begin position="383"/>
        <end position="399"/>
    </location>
</feature>
<evidence type="ECO:0000313" key="2">
    <source>
        <dbReference type="EMBL" id="KRX09716.1"/>
    </source>
</evidence>
<dbReference type="InParanoid" id="A0A0V0R5E9"/>
<sequence length="733" mass="85104">MKILLVNAYLSGEKSIQFQKLEKQIKQILKESKQLIDISCDVLTVDSRNIDEFIFEPSQPNKNAAQAFNFIDMVIMEGDANLRPWSPRARKPVNVINGVNGGNLKDIKNQVLSLEELKQYDVFLDNVTGDFYRYNQKTREWVPYANTGVHNRKLAQENPFPGKIVMKTDGKKKYNKRLHLFSQILKKCQYLVFRVDTKNKEIVQIFEGQGNETICYVKKIILNHYLFQDVELQFMIPFKNSWDVHKINFPNSNLTFSIMADSKFCPQIIKQGEHIISTQFSISQKYPETIKILKNFIQNGLKIIAEGNQSKDIAVVAYKLLDGSIGDKTQSVLDPLPSVPDPGVNCYNNMTFRQEQPSQELLKSYQEQMYQQYQKDMVINYNSNNNTTYNNKNNNNNTKNKSRLQSGNSKLKLNSFTMFDGNQEFQLNQIGQRGNGQRPITAIQRPQTAQSVKSFTGFMRPQSGKSIGGQFVYNNNFIGSPKRLSLINSSKYLDPSQINNTFQNQTRFHSKKVDSFVKETRVAFGGNFQPHLQDEKEPEQFENEQVDKKLMKTQSEIRQLLHPNISEDGLPQKRTLWIPGQKSSKNLILSSFWKDEGDSKDKVVRVKSVKKNKYFHNTRGLDILEQDKLYVTIQSNQHKNQIRFVPDYDEAREMPSVRTSSKYQSTYEQERSEEKQNKKKNLGQHYFKFGKVQKPKFTGSVITQGEYKHNFLNHQYRDTDNIKWVARKNFQAV</sequence>
<evidence type="ECO:0000313" key="3">
    <source>
        <dbReference type="Proteomes" id="UP000054937"/>
    </source>
</evidence>
<evidence type="ECO:0000256" key="1">
    <source>
        <dbReference type="SAM" id="MobiDB-lite"/>
    </source>
</evidence>
<feature type="compositionally biased region" description="Polar residues" evidence="1">
    <location>
        <begin position="657"/>
        <end position="667"/>
    </location>
</feature>
<protein>
    <submittedName>
        <fullName evidence="2">Uncharacterized protein</fullName>
    </submittedName>
</protein>
<comment type="caution">
    <text evidence="2">The sequence shown here is derived from an EMBL/GenBank/DDBJ whole genome shotgun (WGS) entry which is preliminary data.</text>
</comment>
<keyword evidence="3" id="KW-1185">Reference proteome</keyword>
<organism evidence="2 3">
    <name type="scientific">Pseudocohnilembus persalinus</name>
    <name type="common">Ciliate</name>
    <dbReference type="NCBI Taxonomy" id="266149"/>
    <lineage>
        <taxon>Eukaryota</taxon>
        <taxon>Sar</taxon>
        <taxon>Alveolata</taxon>
        <taxon>Ciliophora</taxon>
        <taxon>Intramacronucleata</taxon>
        <taxon>Oligohymenophorea</taxon>
        <taxon>Scuticociliatia</taxon>
        <taxon>Philasterida</taxon>
        <taxon>Pseudocohnilembidae</taxon>
        <taxon>Pseudocohnilembus</taxon>
    </lineage>
</organism>
<gene>
    <name evidence="2" type="ORF">PPERSA_02588</name>
</gene>